<dbReference type="Gene3D" id="3.40.50.1240">
    <property type="entry name" value="Phosphoglycerate mutase-like"/>
    <property type="match status" value="1"/>
</dbReference>
<dbReference type="InterPro" id="IPR013078">
    <property type="entry name" value="His_Pase_superF_clade-1"/>
</dbReference>
<dbReference type="PANTHER" id="PTHR46192">
    <property type="entry name" value="BROAD-RANGE ACID PHOSPHATASE DET1"/>
    <property type="match status" value="1"/>
</dbReference>
<gene>
    <name evidence="3" type="ORF">PACTADRAFT_48750</name>
</gene>
<protein>
    <submittedName>
        <fullName evidence="3">Uncharacterized protein</fullName>
    </submittedName>
</protein>
<feature type="active site" description="Proton donor/acceptor" evidence="1">
    <location>
        <position position="100"/>
    </location>
</feature>
<dbReference type="Proteomes" id="UP000094236">
    <property type="component" value="Unassembled WGS sequence"/>
</dbReference>
<dbReference type="AlphaFoldDB" id="A0A1E4TZ02"/>
<feature type="binding site" evidence="2">
    <location>
        <begin position="11"/>
        <end position="18"/>
    </location>
    <ligand>
        <name>substrate</name>
    </ligand>
</feature>
<feature type="binding site" evidence="2">
    <location>
        <position position="69"/>
    </location>
    <ligand>
        <name>substrate</name>
    </ligand>
</feature>
<organism evidence="3 4">
    <name type="scientific">Pachysolen tannophilus NRRL Y-2460</name>
    <dbReference type="NCBI Taxonomy" id="669874"/>
    <lineage>
        <taxon>Eukaryota</taxon>
        <taxon>Fungi</taxon>
        <taxon>Dikarya</taxon>
        <taxon>Ascomycota</taxon>
        <taxon>Saccharomycotina</taxon>
        <taxon>Pichiomycetes</taxon>
        <taxon>Pachysolenaceae</taxon>
        <taxon>Pachysolen</taxon>
    </lineage>
</organism>
<evidence type="ECO:0000313" key="4">
    <source>
        <dbReference type="Proteomes" id="UP000094236"/>
    </source>
</evidence>
<feature type="active site" description="Tele-phosphohistidine intermediate" evidence="1">
    <location>
        <position position="12"/>
    </location>
</feature>
<proteinExistence type="predicted"/>
<dbReference type="GO" id="GO:0003824">
    <property type="term" value="F:catalytic activity"/>
    <property type="evidence" value="ECO:0007669"/>
    <property type="project" value="InterPro"/>
</dbReference>
<evidence type="ECO:0000313" key="3">
    <source>
        <dbReference type="EMBL" id="ODV96964.1"/>
    </source>
</evidence>
<dbReference type="InterPro" id="IPR029033">
    <property type="entry name" value="His_PPase_superfam"/>
</dbReference>
<evidence type="ECO:0000256" key="2">
    <source>
        <dbReference type="PIRSR" id="PIRSR613078-2"/>
    </source>
</evidence>
<dbReference type="CDD" id="cd07067">
    <property type="entry name" value="HP_PGM_like"/>
    <property type="match status" value="1"/>
</dbReference>
<dbReference type="SUPFAM" id="SSF53254">
    <property type="entry name" value="Phosphoglycerate mutase-like"/>
    <property type="match status" value="1"/>
</dbReference>
<dbReference type="Pfam" id="PF00300">
    <property type="entry name" value="His_Phos_1"/>
    <property type="match status" value="1"/>
</dbReference>
<evidence type="ECO:0000256" key="1">
    <source>
        <dbReference type="PIRSR" id="PIRSR613078-1"/>
    </source>
</evidence>
<dbReference type="STRING" id="669874.A0A1E4TZ02"/>
<sequence length="284" mass="33740">MARPRLILLLRHGESESNRDKSVNCHTPNHKISLTKKGCAEALAAGNRLVSTILKDDDTVLFYTSPYFRARQTLEGVIEGGKFEELGIKYHIREEPRMREQDFGNFQGSSLEMEKIWKERAHYGHFFYRIPYGESGADCYDRVASFNESLFRQFKNDDFPSVLVLITHGIWMRVFLMKWYRWSVEEFESLRNLPHCQYIVMAKNKDKENYNLQTKLRKWDDLPDDQINQKDVEKEFADEVNFNTYKAKLDDKKILEIVNAEKEAIRSQREKEKQIREMFKKSHH</sequence>
<dbReference type="OrthoDB" id="10261749at2759"/>
<dbReference type="InterPro" id="IPR052765">
    <property type="entry name" value="PGM-Related"/>
</dbReference>
<reference evidence="4" key="1">
    <citation type="submission" date="2016-05" db="EMBL/GenBank/DDBJ databases">
        <title>Comparative genomics of biotechnologically important yeasts.</title>
        <authorList>
            <consortium name="DOE Joint Genome Institute"/>
            <person name="Riley R."/>
            <person name="Haridas S."/>
            <person name="Wolfe K.H."/>
            <person name="Lopes M.R."/>
            <person name="Hittinger C.T."/>
            <person name="Goker M."/>
            <person name="Salamov A."/>
            <person name="Wisecaver J."/>
            <person name="Long T.M."/>
            <person name="Aerts A.L."/>
            <person name="Barry K."/>
            <person name="Choi C."/>
            <person name="Clum A."/>
            <person name="Coughlan A.Y."/>
            <person name="Deshpande S."/>
            <person name="Douglass A.P."/>
            <person name="Hanson S.J."/>
            <person name="Klenk H.-P."/>
            <person name="Labutti K."/>
            <person name="Lapidus A."/>
            <person name="Lindquist E."/>
            <person name="Lipzen A."/>
            <person name="Meier-Kolthoff J.P."/>
            <person name="Ohm R.A."/>
            <person name="Otillar R.P."/>
            <person name="Pangilinan J."/>
            <person name="Peng Y."/>
            <person name="Rokas A."/>
            <person name="Rosa C.A."/>
            <person name="Scheuner C."/>
            <person name="Sibirny A.A."/>
            <person name="Slot J.C."/>
            <person name="Stielow J.B."/>
            <person name="Sun H."/>
            <person name="Kurtzman C.P."/>
            <person name="Blackwell M."/>
            <person name="Grigoriev I.V."/>
            <person name="Jeffries T.W."/>
        </authorList>
    </citation>
    <scope>NUCLEOTIDE SEQUENCE [LARGE SCALE GENOMIC DNA]</scope>
    <source>
        <strain evidence="4">NRRL Y-2460</strain>
    </source>
</reference>
<dbReference type="PROSITE" id="PS00175">
    <property type="entry name" value="PG_MUTASE"/>
    <property type="match status" value="1"/>
</dbReference>
<dbReference type="InterPro" id="IPR001345">
    <property type="entry name" value="PG/BPGM_mutase_AS"/>
</dbReference>
<keyword evidence="4" id="KW-1185">Reference proteome</keyword>
<dbReference type="EMBL" id="KV454012">
    <property type="protein sequence ID" value="ODV96964.1"/>
    <property type="molecule type" value="Genomic_DNA"/>
</dbReference>
<accession>A0A1E4TZ02</accession>
<name>A0A1E4TZ02_PACTA</name>
<dbReference type="SMART" id="SM00855">
    <property type="entry name" value="PGAM"/>
    <property type="match status" value="1"/>
</dbReference>